<organism evidence="1 2">
    <name type="scientific">Peribacillus simplex</name>
    <dbReference type="NCBI Taxonomy" id="1478"/>
    <lineage>
        <taxon>Bacteria</taxon>
        <taxon>Bacillati</taxon>
        <taxon>Bacillota</taxon>
        <taxon>Bacilli</taxon>
        <taxon>Bacillales</taxon>
        <taxon>Bacillaceae</taxon>
        <taxon>Peribacillus</taxon>
    </lineage>
</organism>
<dbReference type="EMBL" id="LNNH01000055">
    <property type="protein sequence ID" value="KWW11256.1"/>
    <property type="molecule type" value="Genomic_DNA"/>
</dbReference>
<protein>
    <recommendedName>
        <fullName evidence="3">Biotin carboxyl carrier protein</fullName>
    </recommendedName>
</protein>
<name>A0A109MSD1_9BACI</name>
<evidence type="ECO:0000313" key="2">
    <source>
        <dbReference type="Proteomes" id="UP000064189"/>
    </source>
</evidence>
<dbReference type="AlphaFoldDB" id="A0A109MSD1"/>
<gene>
    <name evidence="1" type="ORF">AS888_01585</name>
</gene>
<reference evidence="1 2" key="1">
    <citation type="submission" date="2015-11" db="EMBL/GenBank/DDBJ databases">
        <title>Genome Sequence of Bacillus simplex strain VanAntwerpen2.</title>
        <authorList>
            <person name="Couger M.B."/>
        </authorList>
    </citation>
    <scope>NUCLEOTIDE SEQUENCE [LARGE SCALE GENOMIC DNA]</scope>
    <source>
        <strain evidence="1 2">VanAntwerpen02</strain>
    </source>
</reference>
<proteinExistence type="predicted"/>
<dbReference type="RefSeq" id="WP_061144199.1">
    <property type="nucleotide sequence ID" value="NZ_LNNH01000055.1"/>
</dbReference>
<dbReference type="Proteomes" id="UP000064189">
    <property type="component" value="Unassembled WGS sequence"/>
</dbReference>
<sequence>MYIDVILSPCEGTLEKISLSENSRFYEWEQLFQIKKADGSVEIIEIGVSGEIQSLEVMEGEEVVTGEVLAYFKEDLFVTGSD</sequence>
<evidence type="ECO:0008006" key="3">
    <source>
        <dbReference type="Google" id="ProtNLM"/>
    </source>
</evidence>
<evidence type="ECO:0000313" key="1">
    <source>
        <dbReference type="EMBL" id="KWW11256.1"/>
    </source>
</evidence>
<comment type="caution">
    <text evidence="1">The sequence shown here is derived from an EMBL/GenBank/DDBJ whole genome shotgun (WGS) entry which is preliminary data.</text>
</comment>
<keyword evidence="2" id="KW-1185">Reference proteome</keyword>
<accession>A0A109MSD1</accession>
<dbReference type="Gene3D" id="2.40.50.100">
    <property type="match status" value="1"/>
</dbReference>